<evidence type="ECO:0000313" key="4">
    <source>
        <dbReference type="Proteomes" id="UP000293331"/>
    </source>
</evidence>
<proteinExistence type="predicted"/>
<dbReference type="OrthoDB" id="9810174at2"/>
<feature type="region of interest" description="Disordered" evidence="1">
    <location>
        <begin position="129"/>
        <end position="148"/>
    </location>
</feature>
<reference evidence="3 4" key="1">
    <citation type="submission" date="2019-02" db="EMBL/GenBank/DDBJ databases">
        <title>Bacterial novel species Mucilaginibacter sp. 17JY9-4 isolated from soil.</title>
        <authorList>
            <person name="Jung H.-Y."/>
        </authorList>
    </citation>
    <scope>NUCLEOTIDE SEQUENCE [LARGE SCALE GENOMIC DNA]</scope>
    <source>
        <strain evidence="3 4">17JY9-4</strain>
    </source>
</reference>
<dbReference type="InterPro" id="IPR011083">
    <property type="entry name" value="Phage_tail_collar_dom"/>
</dbReference>
<feature type="compositionally biased region" description="Polar residues" evidence="1">
    <location>
        <begin position="129"/>
        <end position="144"/>
    </location>
</feature>
<dbReference type="Gene3D" id="3.90.1340.10">
    <property type="entry name" value="Phage tail collar domain"/>
    <property type="match status" value="1"/>
</dbReference>
<dbReference type="Pfam" id="PF07484">
    <property type="entry name" value="Collar"/>
    <property type="match status" value="1"/>
</dbReference>
<dbReference type="InterPro" id="IPR037053">
    <property type="entry name" value="Phage_tail_collar_dom_sf"/>
</dbReference>
<evidence type="ECO:0000313" key="3">
    <source>
        <dbReference type="EMBL" id="RYU91689.1"/>
    </source>
</evidence>
<feature type="domain" description="Phage tail collar" evidence="2">
    <location>
        <begin position="6"/>
        <end position="62"/>
    </location>
</feature>
<dbReference type="EMBL" id="SEWG01000002">
    <property type="protein sequence ID" value="RYU91689.1"/>
    <property type="molecule type" value="Genomic_DNA"/>
</dbReference>
<keyword evidence="4" id="KW-1185">Reference proteome</keyword>
<organism evidence="3 4">
    <name type="scientific">Mucilaginibacter terrigena</name>
    <dbReference type="NCBI Taxonomy" id="2492395"/>
    <lineage>
        <taxon>Bacteria</taxon>
        <taxon>Pseudomonadati</taxon>
        <taxon>Bacteroidota</taxon>
        <taxon>Sphingobacteriia</taxon>
        <taxon>Sphingobacteriales</taxon>
        <taxon>Sphingobacteriaceae</taxon>
        <taxon>Mucilaginibacter</taxon>
    </lineage>
</organism>
<name>A0A4Q5LQQ8_9SPHI</name>
<dbReference type="RefSeq" id="WP_129875946.1">
    <property type="nucleotide sequence ID" value="NZ_SEWG01000002.1"/>
</dbReference>
<protein>
    <submittedName>
        <fullName evidence="3">Phage tail protein</fullName>
    </submittedName>
</protein>
<dbReference type="Proteomes" id="UP000293331">
    <property type="component" value="Unassembled WGS sequence"/>
</dbReference>
<evidence type="ECO:0000256" key="1">
    <source>
        <dbReference type="SAM" id="MobiDB-lite"/>
    </source>
</evidence>
<gene>
    <name evidence="3" type="ORF">EWM62_07055</name>
</gene>
<comment type="caution">
    <text evidence="3">The sequence shown here is derived from an EMBL/GenBank/DDBJ whole genome shotgun (WGS) entry which is preliminary data.</text>
</comment>
<accession>A0A4Q5LQQ8</accession>
<evidence type="ECO:0000259" key="2">
    <source>
        <dbReference type="Pfam" id="PF07484"/>
    </source>
</evidence>
<sequence length="179" mass="18883">MEPLLGEIKMFAGNFAPNGWFTCEGQTLSINQYTALFSILGTSYGGDGVTTFQLPDLRSAFPTQCSNIGGNRRTPYSLGQIGGNQQVTITPQQMPAHSHIINTVTLGNLPQPNGNALAGLPVDLTTGEGTNNWSNAATDSSLSPATVAPTGGSQPVNITPPFLAMQYIIAWQGVYPSRP</sequence>
<dbReference type="SUPFAM" id="SSF88874">
    <property type="entry name" value="Receptor-binding domain of short tail fibre protein gp12"/>
    <property type="match status" value="1"/>
</dbReference>
<dbReference type="AlphaFoldDB" id="A0A4Q5LQQ8"/>